<organism evidence="1">
    <name type="scientific">Arundo donax</name>
    <name type="common">Giant reed</name>
    <name type="synonym">Donax arundinaceus</name>
    <dbReference type="NCBI Taxonomy" id="35708"/>
    <lineage>
        <taxon>Eukaryota</taxon>
        <taxon>Viridiplantae</taxon>
        <taxon>Streptophyta</taxon>
        <taxon>Embryophyta</taxon>
        <taxon>Tracheophyta</taxon>
        <taxon>Spermatophyta</taxon>
        <taxon>Magnoliopsida</taxon>
        <taxon>Liliopsida</taxon>
        <taxon>Poales</taxon>
        <taxon>Poaceae</taxon>
        <taxon>PACMAD clade</taxon>
        <taxon>Arundinoideae</taxon>
        <taxon>Arundineae</taxon>
        <taxon>Arundo</taxon>
    </lineage>
</organism>
<sequence>MMFYAGHGTNLWKCLIYFIFEEEKRLLCHDRSRELSVQTLLSNSFSTSVLGESISLPATTCKINEEAEC</sequence>
<dbReference type="AlphaFoldDB" id="A0A0A9AFW0"/>
<reference evidence="1" key="2">
    <citation type="journal article" date="2015" name="Data Brief">
        <title>Shoot transcriptome of the giant reed, Arundo donax.</title>
        <authorList>
            <person name="Barrero R.A."/>
            <person name="Guerrero F.D."/>
            <person name="Moolhuijzen P."/>
            <person name="Goolsby J.A."/>
            <person name="Tidwell J."/>
            <person name="Bellgard S.E."/>
            <person name="Bellgard M.I."/>
        </authorList>
    </citation>
    <scope>NUCLEOTIDE SEQUENCE</scope>
    <source>
        <tissue evidence="1">Shoot tissue taken approximately 20 cm above the soil surface</tissue>
    </source>
</reference>
<evidence type="ECO:0000313" key="1">
    <source>
        <dbReference type="EMBL" id="JAD50559.1"/>
    </source>
</evidence>
<protein>
    <submittedName>
        <fullName evidence="1">Uncharacterized protein</fullName>
    </submittedName>
</protein>
<reference evidence="1" key="1">
    <citation type="submission" date="2014-09" db="EMBL/GenBank/DDBJ databases">
        <authorList>
            <person name="Magalhaes I.L.F."/>
            <person name="Oliveira U."/>
            <person name="Santos F.R."/>
            <person name="Vidigal T.H.D.A."/>
            <person name="Brescovit A.D."/>
            <person name="Santos A.J."/>
        </authorList>
    </citation>
    <scope>NUCLEOTIDE SEQUENCE</scope>
    <source>
        <tissue evidence="1">Shoot tissue taken approximately 20 cm above the soil surface</tissue>
    </source>
</reference>
<accession>A0A0A9AFW0</accession>
<dbReference type="EMBL" id="GBRH01247336">
    <property type="protein sequence ID" value="JAD50559.1"/>
    <property type="molecule type" value="Transcribed_RNA"/>
</dbReference>
<name>A0A0A9AFW0_ARUDO</name>
<proteinExistence type="predicted"/>